<dbReference type="PANTHER" id="PTHR13710">
    <property type="entry name" value="DNA HELICASE RECQ FAMILY MEMBER"/>
    <property type="match status" value="1"/>
</dbReference>
<evidence type="ECO:0000256" key="3">
    <source>
        <dbReference type="ARBA" id="ARBA00022840"/>
    </source>
</evidence>
<feature type="compositionally biased region" description="Polar residues" evidence="6">
    <location>
        <begin position="13"/>
        <end position="28"/>
    </location>
</feature>
<dbReference type="InterPro" id="IPR014001">
    <property type="entry name" value="Helicase_ATP-bd"/>
</dbReference>
<reference evidence="9" key="1">
    <citation type="submission" date="2023-08" db="EMBL/GenBank/DDBJ databases">
        <authorList>
            <person name="Audoor S."/>
            <person name="Bilcke G."/>
        </authorList>
    </citation>
    <scope>NUCLEOTIDE SEQUENCE</scope>
</reference>
<evidence type="ECO:0000313" key="10">
    <source>
        <dbReference type="Proteomes" id="UP001295423"/>
    </source>
</evidence>
<dbReference type="InterPro" id="IPR027417">
    <property type="entry name" value="P-loop_NTPase"/>
</dbReference>
<evidence type="ECO:0000256" key="4">
    <source>
        <dbReference type="ARBA" id="ARBA00034617"/>
    </source>
</evidence>
<evidence type="ECO:0000259" key="8">
    <source>
        <dbReference type="PROSITE" id="PS51194"/>
    </source>
</evidence>
<dbReference type="GO" id="GO:0003676">
    <property type="term" value="F:nucleic acid binding"/>
    <property type="evidence" value="ECO:0007669"/>
    <property type="project" value="InterPro"/>
</dbReference>
<dbReference type="GO" id="GO:0005737">
    <property type="term" value="C:cytoplasm"/>
    <property type="evidence" value="ECO:0007669"/>
    <property type="project" value="TreeGrafter"/>
</dbReference>
<comment type="caution">
    <text evidence="9">The sequence shown here is derived from an EMBL/GenBank/DDBJ whole genome shotgun (WGS) entry which is preliminary data.</text>
</comment>
<protein>
    <recommendedName>
        <fullName evidence="5">DNA 3'-5' helicase</fullName>
        <ecNumber evidence="5">5.6.2.4</ecNumber>
    </recommendedName>
</protein>
<feature type="compositionally biased region" description="Basic residues" evidence="6">
    <location>
        <begin position="1"/>
        <end position="11"/>
    </location>
</feature>
<evidence type="ECO:0000313" key="9">
    <source>
        <dbReference type="EMBL" id="CAJ1932179.1"/>
    </source>
</evidence>
<comment type="catalytic activity">
    <reaction evidence="4">
        <text>Couples ATP hydrolysis with the unwinding of duplex DNA by translocating in the 3'-5' direction.</text>
        <dbReference type="EC" id="5.6.2.4"/>
    </reaction>
</comment>
<dbReference type="GO" id="GO:0005694">
    <property type="term" value="C:chromosome"/>
    <property type="evidence" value="ECO:0007669"/>
    <property type="project" value="TreeGrafter"/>
</dbReference>
<dbReference type="Pfam" id="PF00270">
    <property type="entry name" value="DEAD"/>
    <property type="match status" value="1"/>
</dbReference>
<dbReference type="AlphaFoldDB" id="A0AAD2FCW4"/>
<dbReference type="Pfam" id="PF00271">
    <property type="entry name" value="Helicase_C"/>
    <property type="match status" value="1"/>
</dbReference>
<organism evidence="9 10">
    <name type="scientific">Cylindrotheca closterium</name>
    <dbReference type="NCBI Taxonomy" id="2856"/>
    <lineage>
        <taxon>Eukaryota</taxon>
        <taxon>Sar</taxon>
        <taxon>Stramenopiles</taxon>
        <taxon>Ochrophyta</taxon>
        <taxon>Bacillariophyta</taxon>
        <taxon>Bacillariophyceae</taxon>
        <taxon>Bacillariophycidae</taxon>
        <taxon>Bacillariales</taxon>
        <taxon>Bacillariaceae</taxon>
        <taxon>Cylindrotheca</taxon>
    </lineage>
</organism>
<feature type="domain" description="Helicase C-terminal" evidence="8">
    <location>
        <begin position="423"/>
        <end position="579"/>
    </location>
</feature>
<accession>A0AAD2FCW4</accession>
<dbReference type="PROSITE" id="PS51194">
    <property type="entry name" value="HELICASE_CTER"/>
    <property type="match status" value="1"/>
</dbReference>
<feature type="compositionally biased region" description="Low complexity" evidence="6">
    <location>
        <begin position="817"/>
        <end position="833"/>
    </location>
</feature>
<dbReference type="InterPro" id="IPR032284">
    <property type="entry name" value="RecQ_Zn-bd"/>
</dbReference>
<dbReference type="Gene3D" id="3.40.50.300">
    <property type="entry name" value="P-loop containing nucleotide triphosphate hydrolases"/>
    <property type="match status" value="2"/>
</dbReference>
<comment type="similarity">
    <text evidence="1">Belongs to the helicase family. RecQ subfamily.</text>
</comment>
<proteinExistence type="inferred from homology"/>
<dbReference type="InterPro" id="IPR011545">
    <property type="entry name" value="DEAD/DEAH_box_helicase_dom"/>
</dbReference>
<name>A0AAD2FCW4_9STRA</name>
<sequence length="844" mass="92736">MCGSKNLRHRAPNATSAISNDGEATSNSRARKEASSIKNKSPQQLTMFGRPAEKSSLSSKPKKSTRTETKAKASSTSTRIQSSQARAPISRKPLIKGSASTATESKSKVTKRHPGQEEQHCFSFHVRTKPPSSKELSNTLKRVFQLDKLRTLQEEVISTALQPNTESFSPSNPTSQLVVLATGGGKSLCYQLPACVLGGVTIVISPLIALMKDQVLGLEKKKISAACLCSANTEKQNSAILDRLFPTVPKKDPSTAQATKFFGVKDKAAPKSLTLLYITPESIQTDRMQRVLHRLNNEKRLAMFAVDEAHCLSSWGHDFRPAYRKLSWLRTQFTDVPCMACTATATPKVIQDIQSCLQLSVIHKGRLDRHNIYYKIKYKNTIRSSSAKRSSGHVLGCGSEFQTASKIKDGKSASTKPKTPLEDLQATVFNLFKEHSTGELGCCGIVYVHKRDDAKGLAHALGQALGDKEKVGAYHAGLPKKERARVQEGFSNRTIPIVVATIAFGMGIDVSNVRFVIHWNMPKSLEAFTQESGRAGRDGLPSHSILYYDADDYSKYEYFIKQQYQRDGEKTKQNMESTKRLFLAKLKALKDMKDYCVLAKCRRHTLVAHFGGDVVKCGKTCDYCSNPERVSRDIQSSLVAGSDSDSESSVGYGKGKWDGQWGRPHGDMDDDDAIAKDWGDDFVGDLLMVTNSSSKFGGGGGGRRLGGFTTASSLLKKGNGKSSIRSVLNKYERMEDNQNTQSTDAFERPTKSTTAIIPEHFKTALAVQQEVKIVKTVPAKPAKTSADLQKELDQLNAERQARLQALLEAQRKRKQDASGQTASTTTTAAAPQPLTFGTSKRRRM</sequence>
<dbReference type="Pfam" id="PF16124">
    <property type="entry name" value="RecQ_Zn_bind"/>
    <property type="match status" value="1"/>
</dbReference>
<dbReference type="Proteomes" id="UP001295423">
    <property type="component" value="Unassembled WGS sequence"/>
</dbReference>
<dbReference type="EC" id="5.6.2.4" evidence="5"/>
<evidence type="ECO:0000256" key="6">
    <source>
        <dbReference type="SAM" id="MobiDB-lite"/>
    </source>
</evidence>
<feature type="compositionally biased region" description="Polar residues" evidence="6">
    <location>
        <begin position="36"/>
        <end position="46"/>
    </location>
</feature>
<evidence type="ECO:0000256" key="1">
    <source>
        <dbReference type="ARBA" id="ARBA00005446"/>
    </source>
</evidence>
<feature type="region of interest" description="Disordered" evidence="6">
    <location>
        <begin position="637"/>
        <end position="663"/>
    </location>
</feature>
<feature type="region of interest" description="Disordered" evidence="6">
    <location>
        <begin position="1"/>
        <end position="134"/>
    </location>
</feature>
<dbReference type="GO" id="GO:0000724">
    <property type="term" value="P:double-strand break repair via homologous recombination"/>
    <property type="evidence" value="ECO:0007669"/>
    <property type="project" value="TreeGrafter"/>
</dbReference>
<dbReference type="SUPFAM" id="SSF52540">
    <property type="entry name" value="P-loop containing nucleoside triphosphate hydrolases"/>
    <property type="match status" value="1"/>
</dbReference>
<dbReference type="EMBL" id="CAKOGP040000213">
    <property type="protein sequence ID" value="CAJ1932179.1"/>
    <property type="molecule type" value="Genomic_DNA"/>
</dbReference>
<feature type="domain" description="Helicase ATP-binding" evidence="7">
    <location>
        <begin position="167"/>
        <end position="363"/>
    </location>
</feature>
<dbReference type="PROSITE" id="PS51192">
    <property type="entry name" value="HELICASE_ATP_BIND_1"/>
    <property type="match status" value="1"/>
</dbReference>
<dbReference type="GO" id="GO:0043138">
    <property type="term" value="F:3'-5' DNA helicase activity"/>
    <property type="evidence" value="ECO:0007669"/>
    <property type="project" value="UniProtKB-EC"/>
</dbReference>
<dbReference type="PANTHER" id="PTHR13710:SF155">
    <property type="entry name" value="ATP-DEPENDENT DNA HELICASE Q-LIKE 3"/>
    <property type="match status" value="1"/>
</dbReference>
<dbReference type="SMART" id="SM00487">
    <property type="entry name" value="DEXDc"/>
    <property type="match status" value="1"/>
</dbReference>
<evidence type="ECO:0000256" key="2">
    <source>
        <dbReference type="ARBA" id="ARBA00022741"/>
    </source>
</evidence>
<dbReference type="GO" id="GO:0009378">
    <property type="term" value="F:four-way junction helicase activity"/>
    <property type="evidence" value="ECO:0007669"/>
    <property type="project" value="TreeGrafter"/>
</dbReference>
<dbReference type="InterPro" id="IPR001650">
    <property type="entry name" value="Helicase_C-like"/>
</dbReference>
<dbReference type="CDD" id="cd17920">
    <property type="entry name" value="DEXHc_RecQ"/>
    <property type="match status" value="1"/>
</dbReference>
<keyword evidence="10" id="KW-1185">Reference proteome</keyword>
<feature type="region of interest" description="Disordered" evidence="6">
    <location>
        <begin position="804"/>
        <end position="844"/>
    </location>
</feature>
<keyword evidence="2" id="KW-0547">Nucleotide-binding</keyword>
<dbReference type="SMART" id="SM00490">
    <property type="entry name" value="HELICc"/>
    <property type="match status" value="1"/>
</dbReference>
<keyword evidence="3" id="KW-0067">ATP-binding</keyword>
<gene>
    <name evidence="9" type="ORF">CYCCA115_LOCUS2724</name>
</gene>
<evidence type="ECO:0000256" key="5">
    <source>
        <dbReference type="ARBA" id="ARBA00034808"/>
    </source>
</evidence>
<evidence type="ECO:0000259" key="7">
    <source>
        <dbReference type="PROSITE" id="PS51192"/>
    </source>
</evidence>
<dbReference type="GO" id="GO:0005524">
    <property type="term" value="F:ATP binding"/>
    <property type="evidence" value="ECO:0007669"/>
    <property type="project" value="UniProtKB-KW"/>
</dbReference>